<sequence length="518" mass="58366">MCAIEISALGPWVTEASAKRTRKETEKDPQKASHIDIGCVTSVREKERDSSTRRGKKSSGTIAFALKSQKTHQSSLSVFTLTLCSTHHLALEVAVAVDWLFFFNNFYSMEHDHCESSRTTRKRKFQEEDGILSFSMDDLNQDLLERVLSWLPTSTFFRLNSVCKRWKSVAASVSFKLACSRVPSRDPWFFMVDPHLNQSIVFDSAERSWKKLDHPPLLQKDSNQNSMPVAASGGLICFRNLTGNFIICNLVTGSCRELPPLDAAQRNQTIHAIVMNTSSEYSGSYKLVLVYGELPKLSCIVYDSSIGCWEWEAALSRKVENPLEFDSDDDNAVYFLSKAGNLVATNMQRSPSKQYSSVITSKDGEEILYFLSSSGKVVTCNLTHKCFSEYPRLLPVYSEYSIDIVECGGEMLVVLLSEFLESASLRVWRYDEDIRSWHQIAAMPPAMSHEWFGKKVDINCVGTGHQILVCLNSGELFSYVLCDVVTNEWVELPKCCVNGKAIEFMSAFSFEPRIEATV</sequence>
<gene>
    <name evidence="2" type="ORF">CMV_018289</name>
</gene>
<protein>
    <recommendedName>
        <fullName evidence="1">F-box domain-containing protein</fullName>
    </recommendedName>
</protein>
<feature type="domain" description="F-box" evidence="1">
    <location>
        <begin position="133"/>
        <end position="178"/>
    </location>
</feature>
<dbReference type="Gene3D" id="1.20.1280.50">
    <property type="match status" value="1"/>
</dbReference>
<evidence type="ECO:0000313" key="2">
    <source>
        <dbReference type="EMBL" id="KAF3956597.1"/>
    </source>
</evidence>
<dbReference type="SMART" id="SM00256">
    <property type="entry name" value="FBOX"/>
    <property type="match status" value="1"/>
</dbReference>
<dbReference type="PANTHER" id="PTHR31672:SF7">
    <property type="entry name" value="F-BOX DOMAIN-CONTAINING PROTEIN"/>
    <property type="match status" value="1"/>
</dbReference>
<evidence type="ECO:0000259" key="1">
    <source>
        <dbReference type="PROSITE" id="PS50181"/>
    </source>
</evidence>
<accession>A0A8J4R3L6</accession>
<dbReference type="AlphaFoldDB" id="A0A8J4R3L6"/>
<dbReference type="PANTHER" id="PTHR31672">
    <property type="entry name" value="BNACNNG10540D PROTEIN"/>
    <property type="match status" value="1"/>
</dbReference>
<dbReference type="OrthoDB" id="2095648at2759"/>
<reference evidence="2" key="1">
    <citation type="submission" date="2020-03" db="EMBL/GenBank/DDBJ databases">
        <title>Castanea mollissima Vanexum genome sequencing.</title>
        <authorList>
            <person name="Staton M."/>
        </authorList>
    </citation>
    <scope>NUCLEOTIDE SEQUENCE</scope>
    <source>
        <tissue evidence="2">Leaf</tissue>
    </source>
</reference>
<dbReference type="InterPro" id="IPR005174">
    <property type="entry name" value="KIB1-4_b-propeller"/>
</dbReference>
<dbReference type="SUPFAM" id="SSF81383">
    <property type="entry name" value="F-box domain"/>
    <property type="match status" value="1"/>
</dbReference>
<dbReference type="InterPro" id="IPR011043">
    <property type="entry name" value="Gal_Oxase/kelch_b-propeller"/>
</dbReference>
<proteinExistence type="predicted"/>
<name>A0A8J4R3L6_9ROSI</name>
<dbReference type="InterPro" id="IPR050796">
    <property type="entry name" value="SCF_F-box_component"/>
</dbReference>
<dbReference type="PROSITE" id="PS50181">
    <property type="entry name" value="FBOX"/>
    <property type="match status" value="1"/>
</dbReference>
<dbReference type="Pfam" id="PF03478">
    <property type="entry name" value="Beta-prop_KIB1-4"/>
    <property type="match status" value="1"/>
</dbReference>
<dbReference type="SUPFAM" id="SSF50965">
    <property type="entry name" value="Galactose oxidase, central domain"/>
    <property type="match status" value="1"/>
</dbReference>
<dbReference type="InterPro" id="IPR036047">
    <property type="entry name" value="F-box-like_dom_sf"/>
</dbReference>
<keyword evidence="3" id="KW-1185">Reference proteome</keyword>
<dbReference type="CDD" id="cd22157">
    <property type="entry name" value="F-box_AtFBW1-like"/>
    <property type="match status" value="1"/>
</dbReference>
<comment type="caution">
    <text evidence="2">The sequence shown here is derived from an EMBL/GenBank/DDBJ whole genome shotgun (WGS) entry which is preliminary data.</text>
</comment>
<dbReference type="Pfam" id="PF00646">
    <property type="entry name" value="F-box"/>
    <property type="match status" value="1"/>
</dbReference>
<dbReference type="InterPro" id="IPR001810">
    <property type="entry name" value="F-box_dom"/>
</dbReference>
<organism evidence="2 3">
    <name type="scientific">Castanea mollissima</name>
    <name type="common">Chinese chestnut</name>
    <dbReference type="NCBI Taxonomy" id="60419"/>
    <lineage>
        <taxon>Eukaryota</taxon>
        <taxon>Viridiplantae</taxon>
        <taxon>Streptophyta</taxon>
        <taxon>Embryophyta</taxon>
        <taxon>Tracheophyta</taxon>
        <taxon>Spermatophyta</taxon>
        <taxon>Magnoliopsida</taxon>
        <taxon>eudicotyledons</taxon>
        <taxon>Gunneridae</taxon>
        <taxon>Pentapetalae</taxon>
        <taxon>rosids</taxon>
        <taxon>fabids</taxon>
        <taxon>Fagales</taxon>
        <taxon>Fagaceae</taxon>
        <taxon>Castanea</taxon>
    </lineage>
</organism>
<dbReference type="Proteomes" id="UP000737018">
    <property type="component" value="Unassembled WGS sequence"/>
</dbReference>
<dbReference type="EMBL" id="JRKL02003041">
    <property type="protein sequence ID" value="KAF3956597.1"/>
    <property type="molecule type" value="Genomic_DNA"/>
</dbReference>
<evidence type="ECO:0000313" key="3">
    <source>
        <dbReference type="Proteomes" id="UP000737018"/>
    </source>
</evidence>